<sequence>MTPVPWFLYDGSMTTTANDTQPQQPAEAPLTWTKKKEWGSEGLTHRAAATINGESWTFTVDSPSKGQWVARAWRDGDFALYREDRTMKGAKQQAQDYADEAATSTCTECKRITHGKVSGHKLDCGTGRAEAVARSTERGERIGLRSEDAPAPVVLVDEGAELLAVTEVQDSVIIGPAVLDQLGPEDAQKLMAELEETFPHLAEWKARTLGDRLRKTGDQLGQAAETMAAQMMPAVVDASESMRRMSEAVERVQAARDRVQLRKETCGCRTPLHTMRCGVGGRARVISPAVSA</sequence>
<gene>
    <name evidence="1" type="ORF">SEA_YDN12_52</name>
</gene>
<reference evidence="1 2" key="1">
    <citation type="submission" date="2015-03" db="EMBL/GenBank/DDBJ databases">
        <authorList>
            <person name="Djamen P.Y."/>
            <person name="Nguyen L."/>
            <person name="Gibbs Z.A."/>
            <person name="Donegan-Quick R."/>
            <person name="Visi D.K."/>
            <person name="Allen M.S."/>
            <person name="Hughes L.E."/>
            <person name="Bradley K.W."/>
            <person name="Asai D.J."/>
            <person name="Bowman C.A."/>
            <person name="Russell D.A."/>
            <person name="Pope W.H."/>
            <person name="Jacobs-Sera D."/>
            <person name="Hendrix R.W."/>
            <person name="Hatfull G.F."/>
        </authorList>
    </citation>
    <scope>NUCLEOTIDE SEQUENCE [LARGE SCALE GENOMIC DNA]</scope>
</reference>
<dbReference type="GeneID" id="26641680"/>
<protein>
    <submittedName>
        <fullName evidence="1">Uncharacterized protein</fullName>
    </submittedName>
</protein>
<dbReference type="EMBL" id="KP876465">
    <property type="protein sequence ID" value="AKA61719.1"/>
    <property type="molecule type" value="Genomic_DNA"/>
</dbReference>
<dbReference type="KEGG" id="vg:26641680"/>
<name>A0A0E3GMT5_9CAUD</name>
<dbReference type="RefSeq" id="YP_009215354.1">
    <property type="nucleotide sequence ID" value="NC_028974.1"/>
</dbReference>
<proteinExistence type="predicted"/>
<accession>A0A0E3GMT5</accession>
<evidence type="ECO:0000313" key="1">
    <source>
        <dbReference type="EMBL" id="AKA61719.1"/>
    </source>
</evidence>
<dbReference type="Proteomes" id="UP000033007">
    <property type="component" value="Segment"/>
</dbReference>
<organism evidence="1 2">
    <name type="scientific">Streptomyces phage YDN12</name>
    <dbReference type="NCBI Taxonomy" id="1636183"/>
    <lineage>
        <taxon>Viruses</taxon>
        <taxon>Duplodnaviria</taxon>
        <taxon>Heunggongvirae</taxon>
        <taxon>Uroviricota</taxon>
        <taxon>Caudoviricetes</taxon>
        <taxon>Woodruffvirus</taxon>
        <taxon>Woodruffvirus YDN12</taxon>
    </lineage>
</organism>
<dbReference type="OrthoDB" id="29969at10239"/>
<keyword evidence="2" id="KW-1185">Reference proteome</keyword>
<evidence type="ECO:0000313" key="2">
    <source>
        <dbReference type="Proteomes" id="UP000033007"/>
    </source>
</evidence>